<dbReference type="eggNOG" id="COG1595">
    <property type="taxonomic scope" value="Bacteria"/>
</dbReference>
<organism evidence="2 3">
    <name type="scientific">Opitutus terrae (strain DSM 11246 / JCM 15787 / PB90-1)</name>
    <dbReference type="NCBI Taxonomy" id="452637"/>
    <lineage>
        <taxon>Bacteria</taxon>
        <taxon>Pseudomonadati</taxon>
        <taxon>Verrucomicrobiota</taxon>
        <taxon>Opitutia</taxon>
        <taxon>Opitutales</taxon>
        <taxon>Opitutaceae</taxon>
        <taxon>Opitutus</taxon>
    </lineage>
</organism>
<evidence type="ECO:0000256" key="1">
    <source>
        <dbReference type="SAM" id="MobiDB-lite"/>
    </source>
</evidence>
<reference evidence="2 3" key="1">
    <citation type="journal article" date="2011" name="J. Bacteriol.">
        <title>Genome sequence of the verrucomicrobium Opitutus terrae PB90-1, an abundant inhabitant of rice paddy soil ecosystems.</title>
        <authorList>
            <person name="van Passel M.W."/>
            <person name="Kant R."/>
            <person name="Palva A."/>
            <person name="Copeland A."/>
            <person name="Lucas S."/>
            <person name="Lapidus A."/>
            <person name="Glavina del Rio T."/>
            <person name="Pitluck S."/>
            <person name="Goltsman E."/>
            <person name="Clum A."/>
            <person name="Sun H."/>
            <person name="Schmutz J."/>
            <person name="Larimer F.W."/>
            <person name="Land M.L."/>
            <person name="Hauser L."/>
            <person name="Kyrpides N."/>
            <person name="Mikhailova N."/>
            <person name="Richardson P.P."/>
            <person name="Janssen P.H."/>
            <person name="de Vos W.M."/>
            <person name="Smidt H."/>
        </authorList>
    </citation>
    <scope>NUCLEOTIDE SEQUENCE [LARGE SCALE GENOMIC DNA]</scope>
    <source>
        <strain evidence="3">DSM 11246 / JCM 15787 / PB90-1</strain>
    </source>
</reference>
<sequence>MKAFVIGSVLVLVFAVVGVGWRESSRARETRAAVTARQRDNLRISAAIAAAEQRRAAAESEAAAQQNRREALEHANAPKPPTEPKPGSFDPVVHYRKMRERERDPKVQAVRLAALQAGDRVNYGTLFRRLGLSPEQIDKFSRIMLRRREQVWDLHDVLDEAAAQGPVAKETQAAVAKLRAEAKAECESAQRELLGELGYRELREYERSLPARTTVSDIAGAAVLAGSPFSVQQAEQLTAIVANASSDYREGRVASDRTIDWTAADAQARGVLSAEQWEFFRAVDPPTSPGGRFRGGHAQQLMERIARAEEEREKSGTTVVAPGG</sequence>
<name>B1ZW56_OPITP</name>
<dbReference type="Proteomes" id="UP000007013">
    <property type="component" value="Chromosome"/>
</dbReference>
<gene>
    <name evidence="2" type="ordered locus">Oter_2789</name>
</gene>
<evidence type="ECO:0000313" key="2">
    <source>
        <dbReference type="EMBL" id="ACB76070.1"/>
    </source>
</evidence>
<dbReference type="HOGENOM" id="CLU_857482_0_0_0"/>
<dbReference type="AlphaFoldDB" id="B1ZW56"/>
<keyword evidence="3" id="KW-1185">Reference proteome</keyword>
<dbReference type="KEGG" id="ote:Oter_2789"/>
<accession>B1ZW56</accession>
<dbReference type="EMBL" id="CP001032">
    <property type="protein sequence ID" value="ACB76070.1"/>
    <property type="molecule type" value="Genomic_DNA"/>
</dbReference>
<dbReference type="STRING" id="452637.Oter_2789"/>
<dbReference type="RefSeq" id="WP_012375605.1">
    <property type="nucleotide sequence ID" value="NC_010571.1"/>
</dbReference>
<feature type="region of interest" description="Disordered" evidence="1">
    <location>
        <begin position="56"/>
        <end position="91"/>
    </location>
</feature>
<protein>
    <submittedName>
        <fullName evidence="2">Uncharacterized protein</fullName>
    </submittedName>
</protein>
<evidence type="ECO:0000313" key="3">
    <source>
        <dbReference type="Proteomes" id="UP000007013"/>
    </source>
</evidence>
<proteinExistence type="predicted"/>